<evidence type="ECO:0000259" key="4">
    <source>
        <dbReference type="PROSITE" id="PS51077"/>
    </source>
</evidence>
<dbReference type="InterPro" id="IPR014757">
    <property type="entry name" value="Tscrpt_reg_IclR_C"/>
</dbReference>
<sequence>MAQQVPLSSVYNAIRILREFTLEDEELGITELSQRLGLAKSTIFRLVNTLYGNNLVEKNMHTHKYHLGIGAFELGFAAYHRNELRLIAYPLLNKLMSTVREAVHLAVYDHGEIVFLSKMVPDYHQGTVSKIGKRIPSYCSASGKVLLANQSEQEIDRVIQQGLYRHTPKTITDGQTLTEHLRDVLKNGYAIGLSEYNESVCSIAVPVYNDTGQVIAAISLAMIKSYLYPAQIQNYVKELKTYSRLITERLS</sequence>
<dbReference type="AlphaFoldDB" id="A0A7X2Z6X6"/>
<keyword evidence="2" id="KW-0238">DNA-binding</keyword>
<dbReference type="Proteomes" id="UP000450917">
    <property type="component" value="Unassembled WGS sequence"/>
</dbReference>
<dbReference type="InterPro" id="IPR005471">
    <property type="entry name" value="Tscrpt_reg_IclR_N"/>
</dbReference>
<protein>
    <submittedName>
        <fullName evidence="6">Helix-turn-helix domain-containing protein</fullName>
    </submittedName>
</protein>
<comment type="caution">
    <text evidence="6">The sequence shown here is derived from an EMBL/GenBank/DDBJ whole genome shotgun (WGS) entry which is preliminary data.</text>
</comment>
<dbReference type="InterPro" id="IPR036388">
    <property type="entry name" value="WH-like_DNA-bd_sf"/>
</dbReference>
<keyword evidence="1" id="KW-0805">Transcription regulation</keyword>
<dbReference type="SMART" id="SM00346">
    <property type="entry name" value="HTH_ICLR"/>
    <property type="match status" value="1"/>
</dbReference>
<feature type="domain" description="HTH iclR-type" evidence="4">
    <location>
        <begin position="7"/>
        <end position="69"/>
    </location>
</feature>
<evidence type="ECO:0000256" key="2">
    <source>
        <dbReference type="ARBA" id="ARBA00023125"/>
    </source>
</evidence>
<dbReference type="InterPro" id="IPR050707">
    <property type="entry name" value="HTH_MetabolicPath_Reg"/>
</dbReference>
<dbReference type="InterPro" id="IPR036390">
    <property type="entry name" value="WH_DNA-bd_sf"/>
</dbReference>
<dbReference type="GO" id="GO:0003700">
    <property type="term" value="F:DNA-binding transcription factor activity"/>
    <property type="evidence" value="ECO:0007669"/>
    <property type="project" value="TreeGrafter"/>
</dbReference>
<keyword evidence="3" id="KW-0804">Transcription</keyword>
<evidence type="ECO:0000256" key="1">
    <source>
        <dbReference type="ARBA" id="ARBA00023015"/>
    </source>
</evidence>
<dbReference type="EMBL" id="WNZX01000001">
    <property type="protein sequence ID" value="MUG69392.1"/>
    <property type="molecule type" value="Genomic_DNA"/>
</dbReference>
<organism evidence="6 7">
    <name type="scientific">Paenibacillus validus</name>
    <dbReference type="NCBI Taxonomy" id="44253"/>
    <lineage>
        <taxon>Bacteria</taxon>
        <taxon>Bacillati</taxon>
        <taxon>Bacillota</taxon>
        <taxon>Bacilli</taxon>
        <taxon>Bacillales</taxon>
        <taxon>Paenibacillaceae</taxon>
        <taxon>Paenibacillus</taxon>
    </lineage>
</organism>
<evidence type="ECO:0000313" key="7">
    <source>
        <dbReference type="Proteomes" id="UP000450917"/>
    </source>
</evidence>
<dbReference type="GO" id="GO:0003677">
    <property type="term" value="F:DNA binding"/>
    <property type="evidence" value="ECO:0007669"/>
    <property type="project" value="UniProtKB-KW"/>
</dbReference>
<name>A0A7X2Z6X6_9BACL</name>
<dbReference type="Gene3D" id="3.30.450.40">
    <property type="match status" value="1"/>
</dbReference>
<reference evidence="6 7" key="1">
    <citation type="submission" date="2019-11" db="EMBL/GenBank/DDBJ databases">
        <title>Draft genome sequences of five Paenibacillus species of dairy origin.</title>
        <authorList>
            <person name="Olajide A.M."/>
            <person name="Chen S."/>
            <person name="Lapointe G."/>
        </authorList>
    </citation>
    <scope>NUCLEOTIDE SEQUENCE [LARGE SCALE GENOMIC DNA]</scope>
    <source>
        <strain evidence="6 7">2CS3</strain>
    </source>
</reference>
<dbReference type="PROSITE" id="PS51077">
    <property type="entry name" value="HTH_ICLR"/>
    <property type="match status" value="1"/>
</dbReference>
<accession>A0A7X2Z6X6</accession>
<dbReference type="Pfam" id="PF09339">
    <property type="entry name" value="HTH_IclR"/>
    <property type="match status" value="1"/>
</dbReference>
<evidence type="ECO:0000256" key="3">
    <source>
        <dbReference type="ARBA" id="ARBA00023163"/>
    </source>
</evidence>
<proteinExistence type="predicted"/>
<dbReference type="InterPro" id="IPR029016">
    <property type="entry name" value="GAF-like_dom_sf"/>
</dbReference>
<dbReference type="PROSITE" id="PS51078">
    <property type="entry name" value="ICLR_ED"/>
    <property type="match status" value="1"/>
</dbReference>
<feature type="domain" description="IclR-ED" evidence="5">
    <location>
        <begin position="70"/>
        <end position="251"/>
    </location>
</feature>
<evidence type="ECO:0000313" key="6">
    <source>
        <dbReference type="EMBL" id="MUG69392.1"/>
    </source>
</evidence>
<dbReference type="PANTHER" id="PTHR30136">
    <property type="entry name" value="HELIX-TURN-HELIX TRANSCRIPTIONAL REGULATOR, ICLR FAMILY"/>
    <property type="match status" value="1"/>
</dbReference>
<dbReference type="SUPFAM" id="SSF46785">
    <property type="entry name" value="Winged helix' DNA-binding domain"/>
    <property type="match status" value="1"/>
</dbReference>
<dbReference type="SUPFAM" id="SSF55781">
    <property type="entry name" value="GAF domain-like"/>
    <property type="match status" value="1"/>
</dbReference>
<dbReference type="Pfam" id="PF01614">
    <property type="entry name" value="IclR_C"/>
    <property type="match status" value="1"/>
</dbReference>
<dbReference type="RefSeq" id="WP_127607492.1">
    <property type="nucleotide sequence ID" value="NZ_JARTHJ010000177.1"/>
</dbReference>
<evidence type="ECO:0000259" key="5">
    <source>
        <dbReference type="PROSITE" id="PS51078"/>
    </source>
</evidence>
<keyword evidence="7" id="KW-1185">Reference proteome</keyword>
<gene>
    <name evidence="6" type="ORF">GNP93_01750</name>
</gene>
<dbReference type="Gene3D" id="1.10.10.10">
    <property type="entry name" value="Winged helix-like DNA-binding domain superfamily/Winged helix DNA-binding domain"/>
    <property type="match status" value="1"/>
</dbReference>
<dbReference type="PANTHER" id="PTHR30136:SF24">
    <property type="entry name" value="HTH-TYPE TRANSCRIPTIONAL REPRESSOR ALLR"/>
    <property type="match status" value="1"/>
</dbReference>
<dbReference type="GO" id="GO:0045892">
    <property type="term" value="P:negative regulation of DNA-templated transcription"/>
    <property type="evidence" value="ECO:0007669"/>
    <property type="project" value="UniProtKB-ARBA"/>
</dbReference>